<evidence type="ECO:0000259" key="8">
    <source>
        <dbReference type="PROSITE" id="PS50110"/>
    </source>
</evidence>
<organism evidence="10 11">
    <name type="scientific">Maioricimonas rarisocia</name>
    <dbReference type="NCBI Taxonomy" id="2528026"/>
    <lineage>
        <taxon>Bacteria</taxon>
        <taxon>Pseudomonadati</taxon>
        <taxon>Planctomycetota</taxon>
        <taxon>Planctomycetia</taxon>
        <taxon>Planctomycetales</taxon>
        <taxon>Planctomycetaceae</taxon>
        <taxon>Maioricimonas</taxon>
    </lineage>
</organism>
<accession>A0A517Z518</accession>
<dbReference type="CDD" id="cd00383">
    <property type="entry name" value="trans_reg_C"/>
    <property type="match status" value="1"/>
</dbReference>
<dbReference type="InterPro" id="IPR001789">
    <property type="entry name" value="Sig_transdc_resp-reg_receiver"/>
</dbReference>
<evidence type="ECO:0000256" key="5">
    <source>
        <dbReference type="ARBA" id="ARBA00023163"/>
    </source>
</evidence>
<dbReference type="PROSITE" id="PS51755">
    <property type="entry name" value="OMPR_PHOB"/>
    <property type="match status" value="1"/>
</dbReference>
<evidence type="ECO:0000256" key="3">
    <source>
        <dbReference type="ARBA" id="ARBA00023015"/>
    </source>
</evidence>
<dbReference type="InterPro" id="IPR011006">
    <property type="entry name" value="CheY-like_superfamily"/>
</dbReference>
<dbReference type="InterPro" id="IPR036388">
    <property type="entry name" value="WH-like_DNA-bd_sf"/>
</dbReference>
<dbReference type="GO" id="GO:0005829">
    <property type="term" value="C:cytosol"/>
    <property type="evidence" value="ECO:0007669"/>
    <property type="project" value="TreeGrafter"/>
</dbReference>
<feature type="DNA-binding region" description="OmpR/PhoB-type" evidence="7">
    <location>
        <begin position="130"/>
        <end position="228"/>
    </location>
</feature>
<dbReference type="PROSITE" id="PS50110">
    <property type="entry name" value="RESPONSE_REGULATORY"/>
    <property type="match status" value="1"/>
</dbReference>
<sequence>MTDNGARAVLVVEDDPVLGKALQRGLEDGGHRCTWMRNGRRGLEQALAQKFDAIVLDLMLPELGGLDLLRALRLEGIRTPVLILSALGSVEERVNGLNAGADDYLVKPFAFPELLARLSAITRRSFQTKAQQLIVGPLTLDLSTRRVSRDDCEIDLTPTEFSLLELLMRNAGQVLTRKMMCEHLWDSDWEGVTNVIEVHINRLRAKIDREFDTQLLQTVRGRGYVLRVPG</sequence>
<evidence type="ECO:0000256" key="4">
    <source>
        <dbReference type="ARBA" id="ARBA00023125"/>
    </source>
</evidence>
<dbReference type="AlphaFoldDB" id="A0A517Z518"/>
<keyword evidence="11" id="KW-1185">Reference proteome</keyword>
<evidence type="ECO:0000256" key="7">
    <source>
        <dbReference type="PROSITE-ProRule" id="PRU01091"/>
    </source>
</evidence>
<dbReference type="SUPFAM" id="SSF52172">
    <property type="entry name" value="CheY-like"/>
    <property type="match status" value="1"/>
</dbReference>
<dbReference type="Gene3D" id="3.40.50.2300">
    <property type="match status" value="1"/>
</dbReference>
<keyword evidence="1 6" id="KW-0597">Phosphoprotein</keyword>
<evidence type="ECO:0000259" key="9">
    <source>
        <dbReference type="PROSITE" id="PS51755"/>
    </source>
</evidence>
<dbReference type="SMART" id="SM00862">
    <property type="entry name" value="Trans_reg_C"/>
    <property type="match status" value="1"/>
</dbReference>
<dbReference type="KEGG" id="mri:Mal4_18570"/>
<dbReference type="InterPro" id="IPR039420">
    <property type="entry name" value="WalR-like"/>
</dbReference>
<evidence type="ECO:0000313" key="10">
    <source>
        <dbReference type="EMBL" id="QDU37543.1"/>
    </source>
</evidence>
<gene>
    <name evidence="10" type="primary">cusR</name>
    <name evidence="10" type="ORF">Mal4_18570</name>
</gene>
<dbReference type="InterPro" id="IPR001867">
    <property type="entry name" value="OmpR/PhoB-type_DNA-bd"/>
</dbReference>
<feature type="domain" description="OmpR/PhoB-type" evidence="9">
    <location>
        <begin position="130"/>
        <end position="228"/>
    </location>
</feature>
<dbReference type="Pfam" id="PF00486">
    <property type="entry name" value="Trans_reg_C"/>
    <property type="match status" value="1"/>
</dbReference>
<dbReference type="GO" id="GO:0006355">
    <property type="term" value="P:regulation of DNA-templated transcription"/>
    <property type="evidence" value="ECO:0007669"/>
    <property type="project" value="InterPro"/>
</dbReference>
<dbReference type="FunFam" id="1.10.10.10:FF:000005">
    <property type="entry name" value="Two-component system response regulator"/>
    <property type="match status" value="1"/>
</dbReference>
<dbReference type="PANTHER" id="PTHR48111:SF22">
    <property type="entry name" value="REGULATOR OF RPOS"/>
    <property type="match status" value="1"/>
</dbReference>
<evidence type="ECO:0000313" key="11">
    <source>
        <dbReference type="Proteomes" id="UP000320496"/>
    </source>
</evidence>
<evidence type="ECO:0000256" key="1">
    <source>
        <dbReference type="ARBA" id="ARBA00022553"/>
    </source>
</evidence>
<name>A0A517Z518_9PLAN</name>
<protein>
    <submittedName>
        <fullName evidence="10">Transcriptional regulatory protein CusR</fullName>
    </submittedName>
</protein>
<reference evidence="10 11" key="1">
    <citation type="submission" date="2019-02" db="EMBL/GenBank/DDBJ databases">
        <title>Deep-cultivation of Planctomycetes and their phenomic and genomic characterization uncovers novel biology.</title>
        <authorList>
            <person name="Wiegand S."/>
            <person name="Jogler M."/>
            <person name="Boedeker C."/>
            <person name="Pinto D."/>
            <person name="Vollmers J."/>
            <person name="Rivas-Marin E."/>
            <person name="Kohn T."/>
            <person name="Peeters S.H."/>
            <person name="Heuer A."/>
            <person name="Rast P."/>
            <person name="Oberbeckmann S."/>
            <person name="Bunk B."/>
            <person name="Jeske O."/>
            <person name="Meyerdierks A."/>
            <person name="Storesund J.E."/>
            <person name="Kallscheuer N."/>
            <person name="Luecker S."/>
            <person name="Lage O.M."/>
            <person name="Pohl T."/>
            <person name="Merkel B.J."/>
            <person name="Hornburger P."/>
            <person name="Mueller R.-W."/>
            <person name="Bruemmer F."/>
            <person name="Labrenz M."/>
            <person name="Spormann A.M."/>
            <person name="Op den Camp H."/>
            <person name="Overmann J."/>
            <person name="Amann R."/>
            <person name="Jetten M.S.M."/>
            <person name="Mascher T."/>
            <person name="Medema M.H."/>
            <person name="Devos D.P."/>
            <person name="Kaster A.-K."/>
            <person name="Ovreas L."/>
            <person name="Rohde M."/>
            <person name="Galperin M.Y."/>
            <person name="Jogler C."/>
        </authorList>
    </citation>
    <scope>NUCLEOTIDE SEQUENCE [LARGE SCALE GENOMIC DNA]</scope>
    <source>
        <strain evidence="10 11">Mal4</strain>
    </source>
</reference>
<evidence type="ECO:0000256" key="2">
    <source>
        <dbReference type="ARBA" id="ARBA00023012"/>
    </source>
</evidence>
<feature type="domain" description="Response regulatory" evidence="8">
    <location>
        <begin position="8"/>
        <end position="122"/>
    </location>
</feature>
<dbReference type="EMBL" id="CP036275">
    <property type="protein sequence ID" value="QDU37543.1"/>
    <property type="molecule type" value="Genomic_DNA"/>
</dbReference>
<keyword evidence="2" id="KW-0902">Two-component regulatory system</keyword>
<dbReference type="PANTHER" id="PTHR48111">
    <property type="entry name" value="REGULATOR OF RPOS"/>
    <property type="match status" value="1"/>
</dbReference>
<dbReference type="GO" id="GO:0000156">
    <property type="term" value="F:phosphorelay response regulator activity"/>
    <property type="evidence" value="ECO:0007669"/>
    <property type="project" value="TreeGrafter"/>
</dbReference>
<dbReference type="Pfam" id="PF00072">
    <property type="entry name" value="Response_reg"/>
    <property type="match status" value="1"/>
</dbReference>
<dbReference type="SMART" id="SM00448">
    <property type="entry name" value="REC"/>
    <property type="match status" value="1"/>
</dbReference>
<dbReference type="Gene3D" id="1.10.10.10">
    <property type="entry name" value="Winged helix-like DNA-binding domain superfamily/Winged helix DNA-binding domain"/>
    <property type="match status" value="1"/>
</dbReference>
<dbReference type="Gene3D" id="6.10.250.690">
    <property type="match status" value="1"/>
</dbReference>
<keyword evidence="3" id="KW-0805">Transcription regulation</keyword>
<feature type="modified residue" description="4-aspartylphosphate" evidence="6">
    <location>
        <position position="57"/>
    </location>
</feature>
<evidence type="ECO:0000256" key="6">
    <source>
        <dbReference type="PROSITE-ProRule" id="PRU00169"/>
    </source>
</evidence>
<keyword evidence="4 7" id="KW-0238">DNA-binding</keyword>
<dbReference type="GO" id="GO:0032993">
    <property type="term" value="C:protein-DNA complex"/>
    <property type="evidence" value="ECO:0007669"/>
    <property type="project" value="TreeGrafter"/>
</dbReference>
<proteinExistence type="predicted"/>
<dbReference type="GO" id="GO:0000976">
    <property type="term" value="F:transcription cis-regulatory region binding"/>
    <property type="evidence" value="ECO:0007669"/>
    <property type="project" value="TreeGrafter"/>
</dbReference>
<keyword evidence="5" id="KW-0804">Transcription</keyword>
<dbReference type="Proteomes" id="UP000320496">
    <property type="component" value="Chromosome"/>
</dbReference>